<proteinExistence type="predicted"/>
<name>A0A0F9PHP7_9ZZZZ</name>
<protein>
    <submittedName>
        <fullName evidence="1">Uncharacterized protein</fullName>
    </submittedName>
</protein>
<accession>A0A0F9PHP7</accession>
<dbReference type="EMBL" id="LAZR01002337">
    <property type="protein sequence ID" value="KKN31345.1"/>
    <property type="molecule type" value="Genomic_DNA"/>
</dbReference>
<comment type="caution">
    <text evidence="1">The sequence shown here is derived from an EMBL/GenBank/DDBJ whole genome shotgun (WGS) entry which is preliminary data.</text>
</comment>
<dbReference type="AlphaFoldDB" id="A0A0F9PHP7"/>
<evidence type="ECO:0000313" key="1">
    <source>
        <dbReference type="EMBL" id="KKN31345.1"/>
    </source>
</evidence>
<sequence>MMYDEFAHAWTDAQLALWRDIRRRMLATPGRLLMTTSFQTPWFDSQTGREVVPIPAPFLAAFGEDGPTGRKD</sequence>
<reference evidence="1" key="1">
    <citation type="journal article" date="2015" name="Nature">
        <title>Complex archaea that bridge the gap between prokaryotes and eukaryotes.</title>
        <authorList>
            <person name="Spang A."/>
            <person name="Saw J.H."/>
            <person name="Jorgensen S.L."/>
            <person name="Zaremba-Niedzwiedzka K."/>
            <person name="Martijn J."/>
            <person name="Lind A.E."/>
            <person name="van Eijk R."/>
            <person name="Schleper C."/>
            <person name="Guy L."/>
            <person name="Ettema T.J."/>
        </authorList>
    </citation>
    <scope>NUCLEOTIDE SEQUENCE</scope>
</reference>
<organism evidence="1">
    <name type="scientific">marine sediment metagenome</name>
    <dbReference type="NCBI Taxonomy" id="412755"/>
    <lineage>
        <taxon>unclassified sequences</taxon>
        <taxon>metagenomes</taxon>
        <taxon>ecological metagenomes</taxon>
    </lineage>
</organism>
<gene>
    <name evidence="1" type="ORF">LCGC14_0824950</name>
</gene>